<feature type="region of interest" description="Disordered" evidence="1">
    <location>
        <begin position="1"/>
        <end position="148"/>
    </location>
</feature>
<evidence type="ECO:0000256" key="1">
    <source>
        <dbReference type="SAM" id="MobiDB-lite"/>
    </source>
</evidence>
<dbReference type="EMBL" id="CAICTM010000322">
    <property type="protein sequence ID" value="CAB9507872.1"/>
    <property type="molecule type" value="Genomic_DNA"/>
</dbReference>
<organism evidence="2 3">
    <name type="scientific">Seminavis robusta</name>
    <dbReference type="NCBI Taxonomy" id="568900"/>
    <lineage>
        <taxon>Eukaryota</taxon>
        <taxon>Sar</taxon>
        <taxon>Stramenopiles</taxon>
        <taxon>Ochrophyta</taxon>
        <taxon>Bacillariophyta</taxon>
        <taxon>Bacillariophyceae</taxon>
        <taxon>Bacillariophycidae</taxon>
        <taxon>Naviculales</taxon>
        <taxon>Naviculaceae</taxon>
        <taxon>Seminavis</taxon>
    </lineage>
</organism>
<keyword evidence="3" id="KW-1185">Reference proteome</keyword>
<proteinExistence type="predicted"/>
<evidence type="ECO:0000313" key="3">
    <source>
        <dbReference type="Proteomes" id="UP001153069"/>
    </source>
</evidence>
<comment type="caution">
    <text evidence="2">The sequence shown here is derived from an EMBL/GenBank/DDBJ whole genome shotgun (WGS) entry which is preliminary data.</text>
</comment>
<accession>A0A9N8DRS6</accession>
<gene>
    <name evidence="2" type="ORF">SEMRO_323_G117380.1</name>
</gene>
<reference evidence="2" key="1">
    <citation type="submission" date="2020-06" db="EMBL/GenBank/DDBJ databases">
        <authorList>
            <consortium name="Plant Systems Biology data submission"/>
        </authorList>
    </citation>
    <scope>NUCLEOTIDE SEQUENCE</scope>
    <source>
        <strain evidence="2">D6</strain>
    </source>
</reference>
<feature type="compositionally biased region" description="Pro residues" evidence="1">
    <location>
        <begin position="136"/>
        <end position="147"/>
    </location>
</feature>
<feature type="region of interest" description="Disordered" evidence="1">
    <location>
        <begin position="168"/>
        <end position="212"/>
    </location>
</feature>
<sequence>MNNSPDEEQSRALQPRPLRIPASQPPPFPTSSEHLNGEAAPTSCLVDSGEGESSMPIISDADAAGDPGQNQDLPGAAPTTGEGNPGQPDDVAFESFHRSFTIGGNVLDNLGTTPRSGDGPFPSVAPTETQDQAPSPMTPSPVPPPVIPEAQLSQLHEDPTVVQARKSMMARTGDRHARGKLPGPTEGRFVAPDRGSAEPQIPTPRSSKRYTRKKQRLPDFVVGYLRTDTPAPLKSSEHVITCRRCDKSLGALKASVAIRCKACGEVNPASPGNRYHQPRFSAG</sequence>
<protein>
    <submittedName>
        <fullName evidence="2">Uncharacterized protein</fullName>
    </submittedName>
</protein>
<dbReference type="AlphaFoldDB" id="A0A9N8DRS6"/>
<name>A0A9N8DRS6_9STRA</name>
<dbReference type="Proteomes" id="UP001153069">
    <property type="component" value="Unassembled WGS sequence"/>
</dbReference>
<evidence type="ECO:0000313" key="2">
    <source>
        <dbReference type="EMBL" id="CAB9507872.1"/>
    </source>
</evidence>